<reference evidence="6 7" key="1">
    <citation type="submission" date="2017-04" db="EMBL/GenBank/DDBJ databases">
        <title>Unexpected and diverse lifestyles within the genus Limnohabitans.</title>
        <authorList>
            <person name="Kasalicky V."/>
            <person name="Mehrshad M."/>
            <person name="Andrei S.-A."/>
            <person name="Salcher M."/>
            <person name="Kratochvilova H."/>
            <person name="Simek K."/>
            <person name="Ghai R."/>
        </authorList>
    </citation>
    <scope>NUCLEOTIDE SEQUENCE [LARGE SCALE GENOMIC DNA]</scope>
    <source>
        <strain evidence="6 7">II-B4</strain>
    </source>
</reference>
<dbReference type="Pfam" id="PF18073">
    <property type="entry name" value="Zn_ribbon_LapB"/>
    <property type="match status" value="1"/>
</dbReference>
<dbReference type="InterPro" id="IPR041166">
    <property type="entry name" value="Rubredoxin_2"/>
</dbReference>
<keyword evidence="2" id="KW-0677">Repeat</keyword>
<keyword evidence="1 2" id="KW-0479">Metal-binding</keyword>
<dbReference type="NCBIfam" id="NF008755">
    <property type="entry name" value="PRK11788.1-3"/>
    <property type="match status" value="1"/>
</dbReference>
<feature type="transmembrane region" description="Helical" evidence="4">
    <location>
        <begin position="6"/>
        <end position="25"/>
    </location>
</feature>
<keyword evidence="2 3" id="KW-0802">TPR repeat</keyword>
<comment type="caution">
    <text evidence="6">The sequence shown here is derived from an EMBL/GenBank/DDBJ whole genome shotgun (WGS) entry which is preliminary data.</text>
</comment>
<organism evidence="6 7">
    <name type="scientific">Limnohabitans parvus II-B4</name>
    <dbReference type="NCBI Taxonomy" id="1293052"/>
    <lineage>
        <taxon>Bacteria</taxon>
        <taxon>Pseudomonadati</taxon>
        <taxon>Pseudomonadota</taxon>
        <taxon>Betaproteobacteria</taxon>
        <taxon>Burkholderiales</taxon>
        <taxon>Comamonadaceae</taxon>
        <taxon>Limnohabitans</taxon>
    </lineage>
</organism>
<protein>
    <recommendedName>
        <fullName evidence="2">Lipopolysaccharide assembly protein B</fullName>
    </recommendedName>
</protein>
<feature type="repeat" description="TPR" evidence="3">
    <location>
        <begin position="37"/>
        <end position="70"/>
    </location>
</feature>
<proteinExistence type="inferred from homology"/>
<keyword evidence="2" id="KW-0408">Iron</keyword>
<dbReference type="AlphaFoldDB" id="A0A315ECT5"/>
<feature type="binding site" evidence="2">
    <location>
        <position position="368"/>
    </location>
    <ligand>
        <name>Fe cation</name>
        <dbReference type="ChEBI" id="CHEBI:24875"/>
    </ligand>
</feature>
<dbReference type="GO" id="GO:0008653">
    <property type="term" value="P:lipopolysaccharide metabolic process"/>
    <property type="evidence" value="ECO:0007669"/>
    <property type="project" value="InterPro"/>
</dbReference>
<dbReference type="EMBL" id="NESN01000001">
    <property type="protein sequence ID" value="PUE55563.1"/>
    <property type="molecule type" value="Genomic_DNA"/>
</dbReference>
<keyword evidence="2 4" id="KW-1133">Transmembrane helix</keyword>
<dbReference type="Gene3D" id="1.25.40.10">
    <property type="entry name" value="Tetratricopeptide repeat domain"/>
    <property type="match status" value="1"/>
</dbReference>
<dbReference type="HAMAP" id="MF_00994">
    <property type="entry name" value="LPS_assembly_LapB"/>
    <property type="match status" value="1"/>
</dbReference>
<evidence type="ECO:0000256" key="4">
    <source>
        <dbReference type="SAM" id="Phobius"/>
    </source>
</evidence>
<feature type="binding site" evidence="2">
    <location>
        <position position="354"/>
    </location>
    <ligand>
        <name>Fe cation</name>
        <dbReference type="ChEBI" id="CHEBI:24875"/>
    </ligand>
</feature>
<dbReference type="OrthoDB" id="507476at2"/>
<dbReference type="GO" id="GO:0046890">
    <property type="term" value="P:regulation of lipid biosynthetic process"/>
    <property type="evidence" value="ECO:0007669"/>
    <property type="project" value="UniProtKB-UniRule"/>
</dbReference>
<dbReference type="PROSITE" id="PS50005">
    <property type="entry name" value="TPR"/>
    <property type="match status" value="1"/>
</dbReference>
<sequence>MELDLTWILLGLPAAFALGWIASRLDLRQMRIANRQAPRAYFKGLNYLLNEQQDKAIDAFIEAVQNDPDTSELHFALGNLFRRRGEYDRAVRVHEHLLSRADLSGADRQRAQHGLALDFLKAGLLDRAEEALRKLEGTAYEGQARLARLAIYERSREWPEAAQVARLLENSGEANFAIRMAHYQCEQAREAVQQGDTALAEKILTATLQTTPDAPRPRILLGQLQLTQGQAGQAFDTLSVLFERSDLAAPLAAASLAKAAQAAALTAPAMQLLETHYAKQPCIDVLEAITTLEAHTPEGTAASHQRYLVHLEKQASLMAATRWLTEESTEAHPLPAPVQKALEQAIRPLSRYRCAACGFEAKEHFWHCPGCQAWDSYPPRRVEEL</sequence>
<keyword evidence="2 4" id="KW-0812">Transmembrane</keyword>
<keyword evidence="2 4" id="KW-0472">Membrane</keyword>
<comment type="subcellular location">
    <subcellularLocation>
        <location evidence="2">Cell inner membrane</location>
        <topology evidence="2">Single-pass membrane protein</topology>
        <orientation evidence="2">Cytoplasmic side</orientation>
    </subcellularLocation>
</comment>
<dbReference type="InterPro" id="IPR030865">
    <property type="entry name" value="LapB"/>
</dbReference>
<feature type="topological domain" description="Cytoplasmic" evidence="2">
    <location>
        <begin position="24"/>
        <end position="385"/>
    </location>
</feature>
<evidence type="ECO:0000313" key="6">
    <source>
        <dbReference type="EMBL" id="PUE55563.1"/>
    </source>
</evidence>
<evidence type="ECO:0000256" key="2">
    <source>
        <dbReference type="HAMAP-Rule" id="MF_00994"/>
    </source>
</evidence>
<dbReference type="Proteomes" id="UP000250790">
    <property type="component" value="Unassembled WGS sequence"/>
</dbReference>
<feature type="binding site" evidence="2">
    <location>
        <position position="357"/>
    </location>
    <ligand>
        <name>Fe cation</name>
        <dbReference type="ChEBI" id="CHEBI:24875"/>
    </ligand>
</feature>
<comment type="similarity">
    <text evidence="2">Belongs to the LapB family.</text>
</comment>
<keyword evidence="2" id="KW-1003">Cell membrane</keyword>
<evidence type="ECO:0000313" key="7">
    <source>
        <dbReference type="Proteomes" id="UP000250790"/>
    </source>
</evidence>
<name>A0A315ECT5_9BURK</name>
<comment type="function">
    <text evidence="2">Modulates cellular lipopolysaccharide (LPS) levels by regulating LpxC, which is involved in lipid A biosynthesis. May act by modulating the proteolytic activity of FtsH towards LpxC. May also coordinate assembly of proteins involved in LPS synthesis at the plasma membrane.</text>
</comment>
<keyword evidence="7" id="KW-1185">Reference proteome</keyword>
<evidence type="ECO:0000256" key="3">
    <source>
        <dbReference type="PROSITE-ProRule" id="PRU00339"/>
    </source>
</evidence>
<dbReference type="GO" id="GO:0005506">
    <property type="term" value="F:iron ion binding"/>
    <property type="evidence" value="ECO:0007669"/>
    <property type="project" value="UniProtKB-UniRule"/>
</dbReference>
<dbReference type="SMART" id="SM00028">
    <property type="entry name" value="TPR"/>
    <property type="match status" value="3"/>
</dbReference>
<dbReference type="InterPro" id="IPR011990">
    <property type="entry name" value="TPR-like_helical_dom_sf"/>
</dbReference>
<dbReference type="RefSeq" id="WP_108311552.1">
    <property type="nucleotide sequence ID" value="NZ_NESN01000001.1"/>
</dbReference>
<accession>A0A315ECT5</accession>
<feature type="domain" description="LapB rubredoxin metal binding" evidence="5">
    <location>
        <begin position="352"/>
        <end position="376"/>
    </location>
</feature>
<dbReference type="SUPFAM" id="SSF48452">
    <property type="entry name" value="TPR-like"/>
    <property type="match status" value="1"/>
</dbReference>
<evidence type="ECO:0000256" key="1">
    <source>
        <dbReference type="ARBA" id="ARBA00022723"/>
    </source>
</evidence>
<evidence type="ECO:0000259" key="5">
    <source>
        <dbReference type="Pfam" id="PF18073"/>
    </source>
</evidence>
<keyword evidence="2" id="KW-0997">Cell inner membrane</keyword>
<feature type="binding site" evidence="2">
    <location>
        <position position="371"/>
    </location>
    <ligand>
        <name>Fe cation</name>
        <dbReference type="ChEBI" id="CHEBI:24875"/>
    </ligand>
</feature>
<dbReference type="Pfam" id="PF13176">
    <property type="entry name" value="TPR_7"/>
    <property type="match status" value="1"/>
</dbReference>
<dbReference type="InterPro" id="IPR019734">
    <property type="entry name" value="TPR_rpt"/>
</dbReference>
<dbReference type="GO" id="GO:0009898">
    <property type="term" value="C:cytoplasmic side of plasma membrane"/>
    <property type="evidence" value="ECO:0007669"/>
    <property type="project" value="UniProtKB-UniRule"/>
</dbReference>
<gene>
    <name evidence="2" type="primary">lapB</name>
    <name evidence="6" type="ORF">B9Z37_03140</name>
</gene>
<dbReference type="Pfam" id="PF14559">
    <property type="entry name" value="TPR_19"/>
    <property type="match status" value="1"/>
</dbReference>